<reference evidence="1 2" key="1">
    <citation type="submission" date="2016-11" db="EMBL/GenBank/DDBJ databases">
        <title>Complete Genome Sequence of alachlor-degrading Sphingomonas sp. strain JJ-A5.</title>
        <authorList>
            <person name="Lee H."/>
            <person name="Ka J.-O."/>
        </authorList>
    </citation>
    <scope>NUCLEOTIDE SEQUENCE [LARGE SCALE GENOMIC DNA]</scope>
    <source>
        <strain evidence="1 2">JJ-A5</strain>
        <plasmid evidence="2">phsl1</plasmid>
    </source>
</reference>
<proteinExistence type="predicted"/>
<protein>
    <submittedName>
        <fullName evidence="1">Mobilization protein</fullName>
    </submittedName>
</protein>
<evidence type="ECO:0000313" key="2">
    <source>
        <dbReference type="Proteomes" id="UP000182063"/>
    </source>
</evidence>
<dbReference type="RefSeq" id="WP_072598919.1">
    <property type="nucleotide sequence ID" value="NZ_CP018222.1"/>
</dbReference>
<keyword evidence="1" id="KW-0614">Plasmid</keyword>
<dbReference type="Proteomes" id="UP000182063">
    <property type="component" value="Plasmid pHSL1"/>
</dbReference>
<gene>
    <name evidence="1" type="ORF">BSL82_17730</name>
</gene>
<evidence type="ECO:0000313" key="1">
    <source>
        <dbReference type="EMBL" id="API61289.1"/>
    </source>
</evidence>
<organism evidence="1 2">
    <name type="scientific">Tardibacter chloracetimidivorans</name>
    <dbReference type="NCBI Taxonomy" id="1921510"/>
    <lineage>
        <taxon>Bacteria</taxon>
        <taxon>Pseudomonadati</taxon>
        <taxon>Pseudomonadota</taxon>
        <taxon>Alphaproteobacteria</taxon>
        <taxon>Sphingomonadales</taxon>
        <taxon>Sphingomonadaceae</taxon>
        <taxon>Tardibacter</taxon>
    </lineage>
</organism>
<accession>A0A1L4A0D8</accession>
<name>A0A1L4A0D8_9SPHN</name>
<dbReference type="KEGG" id="sphj:BSL82_17730"/>
<dbReference type="OrthoDB" id="7838543at2"/>
<geneLocation type="plasmid" evidence="2">
    <name>phsl1</name>
</geneLocation>
<sequence length="179" mass="19797">MTFFGVRLPADLARRFDRVAAGEGGRSVLLRKLIERAAGEAGEGEAPSASPVRRSRRVEIRLSDEELGLLDQAAAERGLTRNVWVATLVQHRLRDDAPPALPERQALADAWRQIRRVGLNINQAVHALHSATMTDSRLDLAREAARVAAMREDVTEQTRAIGQALKGDLSYWRGDDERG</sequence>
<dbReference type="AlphaFoldDB" id="A0A1L4A0D8"/>
<dbReference type="EMBL" id="CP018222">
    <property type="protein sequence ID" value="API61289.1"/>
    <property type="molecule type" value="Genomic_DNA"/>
</dbReference>
<keyword evidence="2" id="KW-1185">Reference proteome</keyword>